<comment type="subcellular location">
    <subcellularLocation>
        <location evidence="1">Membrane</location>
        <topology evidence="1">Multi-pass membrane protein</topology>
    </subcellularLocation>
</comment>
<sequence length="255" mass="26311">MASMTLSARFEQSITSTAFRSYLAEFISTFLFVLAAVGSTMSSHKLMPNATSDPSSLIAIAIANAFALSSTVYIAADISGGHVNPAVTFGMAVGGHISIPTAMFYWVAQLLGSTMACLFLRVTTADQMIPTHAIAEEMTGFGASVLEGVLTFALVYTVYAARDPRRGGFGAIGPIAIGFIVGANVLAAGPFTGGSMNPACSFGSAIISGKFKNQGVYWVGPLIGAAIAGLLYDNVVFPPQTTSDSLRGIVDGLGV</sequence>
<dbReference type="PANTHER" id="PTHR45665">
    <property type="entry name" value="AQUAPORIN-8"/>
    <property type="match status" value="1"/>
</dbReference>
<dbReference type="GO" id="GO:0016020">
    <property type="term" value="C:membrane"/>
    <property type="evidence" value="ECO:0007669"/>
    <property type="project" value="UniProtKB-SubCell"/>
</dbReference>
<evidence type="ECO:0000256" key="4">
    <source>
        <dbReference type="ARBA" id="ARBA00022737"/>
    </source>
</evidence>
<evidence type="ECO:0000256" key="1">
    <source>
        <dbReference type="ARBA" id="ARBA00004141"/>
    </source>
</evidence>
<dbReference type="OMA" id="YEAMVGY"/>
<dbReference type="FunFam" id="1.20.1080.10:FF:000017">
    <property type="entry name" value="Probable aquaporin TIP5-1"/>
    <property type="match status" value="1"/>
</dbReference>
<dbReference type="PANTHER" id="PTHR45665:SF27">
    <property type="entry name" value="AQUAPORIN TIP5-1-RELATED"/>
    <property type="match status" value="1"/>
</dbReference>
<evidence type="ECO:0008006" key="12">
    <source>
        <dbReference type="Google" id="ProtNLM"/>
    </source>
</evidence>
<keyword evidence="3 8" id="KW-0812">Transmembrane</keyword>
<dbReference type="InterPro" id="IPR034294">
    <property type="entry name" value="Aquaporin_transptr"/>
</dbReference>
<accession>A0A834YFU0</accession>
<dbReference type="Gene3D" id="1.20.1080.10">
    <property type="entry name" value="Glycerol uptake facilitator protein"/>
    <property type="match status" value="1"/>
</dbReference>
<evidence type="ECO:0000256" key="8">
    <source>
        <dbReference type="RuleBase" id="RU000477"/>
    </source>
</evidence>
<dbReference type="InterPro" id="IPR022357">
    <property type="entry name" value="MIP_CS"/>
</dbReference>
<dbReference type="Proteomes" id="UP000655225">
    <property type="component" value="Unassembled WGS sequence"/>
</dbReference>
<evidence type="ECO:0000256" key="7">
    <source>
        <dbReference type="ARBA" id="ARBA00038477"/>
    </source>
</evidence>
<reference evidence="10 11" key="1">
    <citation type="submission" date="2020-04" db="EMBL/GenBank/DDBJ databases">
        <title>Plant Genome Project.</title>
        <authorList>
            <person name="Zhang R.-G."/>
        </authorList>
    </citation>
    <scope>NUCLEOTIDE SEQUENCE [LARGE SCALE GENOMIC DNA]</scope>
    <source>
        <strain evidence="10">YNK0</strain>
        <tissue evidence="10">Leaf</tissue>
    </source>
</reference>
<evidence type="ECO:0000313" key="11">
    <source>
        <dbReference type="Proteomes" id="UP000655225"/>
    </source>
</evidence>
<gene>
    <name evidence="10" type="ORF">HHK36_028006</name>
</gene>
<protein>
    <recommendedName>
        <fullName evidence="12">Aquaporin TIP5-1</fullName>
    </recommendedName>
</protein>
<dbReference type="InterPro" id="IPR000425">
    <property type="entry name" value="MIP"/>
</dbReference>
<keyword evidence="2 8" id="KW-0813">Transport</keyword>
<evidence type="ECO:0000256" key="5">
    <source>
        <dbReference type="ARBA" id="ARBA00022989"/>
    </source>
</evidence>
<feature type="transmembrane region" description="Helical" evidence="9">
    <location>
        <begin position="57"/>
        <end position="76"/>
    </location>
</feature>
<name>A0A834YFU0_TETSI</name>
<dbReference type="GO" id="GO:0015250">
    <property type="term" value="F:water channel activity"/>
    <property type="evidence" value="ECO:0007669"/>
    <property type="project" value="TreeGrafter"/>
</dbReference>
<feature type="transmembrane region" description="Helical" evidence="9">
    <location>
        <begin position="141"/>
        <end position="159"/>
    </location>
</feature>
<keyword evidence="11" id="KW-1185">Reference proteome</keyword>
<evidence type="ECO:0000256" key="3">
    <source>
        <dbReference type="ARBA" id="ARBA00022692"/>
    </source>
</evidence>
<dbReference type="SUPFAM" id="SSF81338">
    <property type="entry name" value="Aquaporin-like"/>
    <property type="match status" value="1"/>
</dbReference>
<feature type="transmembrane region" description="Helical" evidence="9">
    <location>
        <begin position="96"/>
        <end position="120"/>
    </location>
</feature>
<evidence type="ECO:0000256" key="2">
    <source>
        <dbReference type="ARBA" id="ARBA00022448"/>
    </source>
</evidence>
<evidence type="ECO:0000256" key="6">
    <source>
        <dbReference type="ARBA" id="ARBA00023136"/>
    </source>
</evidence>
<dbReference type="PROSITE" id="PS00221">
    <property type="entry name" value="MIP"/>
    <property type="match status" value="1"/>
</dbReference>
<dbReference type="InterPro" id="IPR023271">
    <property type="entry name" value="Aquaporin-like"/>
</dbReference>
<proteinExistence type="inferred from homology"/>
<organism evidence="10 11">
    <name type="scientific">Tetracentron sinense</name>
    <name type="common">Spur-leaf</name>
    <dbReference type="NCBI Taxonomy" id="13715"/>
    <lineage>
        <taxon>Eukaryota</taxon>
        <taxon>Viridiplantae</taxon>
        <taxon>Streptophyta</taxon>
        <taxon>Embryophyta</taxon>
        <taxon>Tracheophyta</taxon>
        <taxon>Spermatophyta</taxon>
        <taxon>Magnoliopsida</taxon>
        <taxon>Trochodendrales</taxon>
        <taxon>Trochodendraceae</taxon>
        <taxon>Tetracentron</taxon>
    </lineage>
</organism>
<feature type="transmembrane region" description="Helical" evidence="9">
    <location>
        <begin position="171"/>
        <end position="194"/>
    </location>
</feature>
<feature type="transmembrane region" description="Helical" evidence="9">
    <location>
        <begin position="215"/>
        <end position="232"/>
    </location>
</feature>
<comment type="caution">
    <text evidence="10">The sequence shown here is derived from an EMBL/GenBank/DDBJ whole genome shotgun (WGS) entry which is preliminary data.</text>
</comment>
<dbReference type="OrthoDB" id="3222at2759"/>
<dbReference type="EMBL" id="JABCRI010000021">
    <property type="protein sequence ID" value="KAF8380519.1"/>
    <property type="molecule type" value="Genomic_DNA"/>
</dbReference>
<keyword evidence="4" id="KW-0677">Repeat</keyword>
<comment type="similarity">
    <text evidence="7">Belongs to the MIP/aquaporin (TC 1.A.8) family. TIP (TC 1.A.8.10) subfamily.</text>
</comment>
<dbReference type="Pfam" id="PF00230">
    <property type="entry name" value="MIP"/>
    <property type="match status" value="1"/>
</dbReference>
<keyword evidence="6 9" id="KW-0472">Membrane</keyword>
<dbReference type="PRINTS" id="PR00783">
    <property type="entry name" value="MINTRINSICP"/>
</dbReference>
<evidence type="ECO:0000256" key="9">
    <source>
        <dbReference type="SAM" id="Phobius"/>
    </source>
</evidence>
<evidence type="ECO:0000313" key="10">
    <source>
        <dbReference type="EMBL" id="KAF8380519.1"/>
    </source>
</evidence>
<feature type="transmembrane region" description="Helical" evidence="9">
    <location>
        <begin position="20"/>
        <end position="37"/>
    </location>
</feature>
<dbReference type="AlphaFoldDB" id="A0A834YFU0"/>
<keyword evidence="5 9" id="KW-1133">Transmembrane helix</keyword>